<name>A0AAW2EEJ4_9HYME</name>
<keyword evidence="3" id="KW-1185">Reference proteome</keyword>
<dbReference type="Gene3D" id="3.30.470.20">
    <property type="entry name" value="ATP-grasp fold, B domain"/>
    <property type="match status" value="1"/>
</dbReference>
<dbReference type="InterPro" id="IPR053317">
    <property type="entry name" value="Tubulin_polyglutamylase"/>
</dbReference>
<dbReference type="Proteomes" id="UP001430953">
    <property type="component" value="Unassembled WGS sequence"/>
</dbReference>
<dbReference type="PROSITE" id="PS51221">
    <property type="entry name" value="TTL"/>
    <property type="match status" value="1"/>
</dbReference>
<keyword evidence="1" id="KW-0812">Transmembrane</keyword>
<comment type="caution">
    <text evidence="2">The sequence shown here is derived from an EMBL/GenBank/DDBJ whole genome shotgun (WGS) entry which is preliminary data.</text>
</comment>
<feature type="transmembrane region" description="Helical" evidence="1">
    <location>
        <begin position="36"/>
        <end position="59"/>
    </location>
</feature>
<proteinExistence type="predicted"/>
<gene>
    <name evidence="2" type="ORF">PUN28_019192</name>
</gene>
<evidence type="ECO:0008006" key="4">
    <source>
        <dbReference type="Google" id="ProtNLM"/>
    </source>
</evidence>
<evidence type="ECO:0000256" key="1">
    <source>
        <dbReference type="SAM" id="Phobius"/>
    </source>
</evidence>
<keyword evidence="1" id="KW-1133">Transmembrane helix</keyword>
<dbReference type="AlphaFoldDB" id="A0AAW2EEJ4"/>
<evidence type="ECO:0000313" key="2">
    <source>
        <dbReference type="EMBL" id="KAL0100620.1"/>
    </source>
</evidence>
<dbReference type="PANTHER" id="PTHR47113">
    <property type="entry name" value="LD09343P"/>
    <property type="match status" value="1"/>
</dbReference>
<protein>
    <recommendedName>
        <fullName evidence="4">Tubulin polyglutamylase TTLL6</fullName>
    </recommendedName>
</protein>
<sequence>MSDEKNDEKEQEIKIQSAKKTQYAIKRQIMNLKMKTLLKIILFSTVGPLILYGIVFVYLRYQTQLRHLFDRSVIVNEARPKFWIYAKSNDTNYLRHVYVVLERLGFQKGTNESDWDLLWAHDYPFRVLSASLNKLQQQQRINHFPGCGYITNKVDLSTSRGGRYLPAAFKMPEDRQVFLDYAKMNPAKRFVQKLNDHRGIRICSSNDANLTAGTFVQEFIERPYLVDGYKFDIGVYTVITSVDPLRVYVYKGDVLFRFCPVQYYPFDEKVLDKYVVGDDYLPIWNVPSLKKYYTELGYSMKDSFDAYVREQGKNPAEMWERAYDAIREIALMKEAQIREVSKRFGNGRNFFELVRIDLALDEDLNVYMMEANMSPNLSSAHYPPNQLLYEQVIFNTLALVGVAKRTSKENFKIRNKKKDEMEVANKNIVVLPELCKKCDNDCFRVECQLCRPCFTLETKLILTQSYLEHQNRMDYQRIFPPAITSDMILKNYTLRNQLLIRWYQGKCELDKTWCS</sequence>
<dbReference type="SUPFAM" id="SSF56059">
    <property type="entry name" value="Glutathione synthetase ATP-binding domain-like"/>
    <property type="match status" value="1"/>
</dbReference>
<dbReference type="InterPro" id="IPR004344">
    <property type="entry name" value="TTL/TTLL_fam"/>
</dbReference>
<accession>A0AAW2EEJ4</accession>
<dbReference type="EMBL" id="JADYXP020000025">
    <property type="protein sequence ID" value="KAL0100620.1"/>
    <property type="molecule type" value="Genomic_DNA"/>
</dbReference>
<dbReference type="Pfam" id="PF03133">
    <property type="entry name" value="TTL"/>
    <property type="match status" value="1"/>
</dbReference>
<reference evidence="2 3" key="1">
    <citation type="submission" date="2023-03" db="EMBL/GenBank/DDBJ databases">
        <title>High recombination rates correlate with genetic variation in Cardiocondyla obscurior ants.</title>
        <authorList>
            <person name="Errbii M."/>
        </authorList>
    </citation>
    <scope>NUCLEOTIDE SEQUENCE [LARGE SCALE GENOMIC DNA]</scope>
    <source>
        <strain evidence="2">Alpha-2009</strain>
        <tissue evidence="2">Whole body</tissue>
    </source>
</reference>
<keyword evidence="1" id="KW-0472">Membrane</keyword>
<evidence type="ECO:0000313" key="3">
    <source>
        <dbReference type="Proteomes" id="UP001430953"/>
    </source>
</evidence>
<dbReference type="PANTHER" id="PTHR47113:SF1">
    <property type="entry name" value="LD09343P"/>
    <property type="match status" value="1"/>
</dbReference>
<organism evidence="2 3">
    <name type="scientific">Cardiocondyla obscurior</name>
    <dbReference type="NCBI Taxonomy" id="286306"/>
    <lineage>
        <taxon>Eukaryota</taxon>
        <taxon>Metazoa</taxon>
        <taxon>Ecdysozoa</taxon>
        <taxon>Arthropoda</taxon>
        <taxon>Hexapoda</taxon>
        <taxon>Insecta</taxon>
        <taxon>Pterygota</taxon>
        <taxon>Neoptera</taxon>
        <taxon>Endopterygota</taxon>
        <taxon>Hymenoptera</taxon>
        <taxon>Apocrita</taxon>
        <taxon>Aculeata</taxon>
        <taxon>Formicoidea</taxon>
        <taxon>Formicidae</taxon>
        <taxon>Myrmicinae</taxon>
        <taxon>Cardiocondyla</taxon>
    </lineage>
</organism>